<dbReference type="SUPFAM" id="SSF57756">
    <property type="entry name" value="Retrovirus zinc finger-like domains"/>
    <property type="match status" value="1"/>
</dbReference>
<dbReference type="PROSITE" id="PS50158">
    <property type="entry name" value="ZF_CCHC"/>
    <property type="match status" value="1"/>
</dbReference>
<dbReference type="EMBL" id="JASPKY010000792">
    <property type="protein sequence ID" value="KAK9685263.1"/>
    <property type="molecule type" value="Genomic_DNA"/>
</dbReference>
<dbReference type="AlphaFoldDB" id="A0AAW1I714"/>
<dbReference type="PANTHER" id="PTHR47331">
    <property type="entry name" value="PHD-TYPE DOMAIN-CONTAINING PROTEIN"/>
    <property type="match status" value="1"/>
</dbReference>
<dbReference type="Proteomes" id="UP001458880">
    <property type="component" value="Unassembled WGS sequence"/>
</dbReference>
<dbReference type="GO" id="GO:0006508">
    <property type="term" value="P:proteolysis"/>
    <property type="evidence" value="ECO:0007669"/>
    <property type="project" value="InterPro"/>
</dbReference>
<evidence type="ECO:0000259" key="2">
    <source>
        <dbReference type="PROSITE" id="PS50158"/>
    </source>
</evidence>
<keyword evidence="1" id="KW-0479">Metal-binding</keyword>
<proteinExistence type="predicted"/>
<name>A0AAW1I714_POPJA</name>
<dbReference type="GO" id="GO:0004190">
    <property type="term" value="F:aspartic-type endopeptidase activity"/>
    <property type="evidence" value="ECO:0007669"/>
    <property type="project" value="InterPro"/>
</dbReference>
<dbReference type="SMART" id="SM00343">
    <property type="entry name" value="ZnF_C2HC"/>
    <property type="match status" value="1"/>
</dbReference>
<evidence type="ECO:0000313" key="3">
    <source>
        <dbReference type="EMBL" id="KAK9685263.1"/>
    </source>
</evidence>
<gene>
    <name evidence="3" type="ORF">QE152_g38190</name>
</gene>
<dbReference type="PANTHER" id="PTHR47331:SF1">
    <property type="entry name" value="GAG-LIKE PROTEIN"/>
    <property type="match status" value="1"/>
</dbReference>
<dbReference type="PROSITE" id="PS00141">
    <property type="entry name" value="ASP_PROTEASE"/>
    <property type="match status" value="1"/>
</dbReference>
<evidence type="ECO:0000313" key="4">
    <source>
        <dbReference type="Proteomes" id="UP001458880"/>
    </source>
</evidence>
<reference evidence="3 4" key="1">
    <citation type="journal article" date="2024" name="BMC Genomics">
        <title>De novo assembly and annotation of Popillia japonica's genome with initial clues to its potential as an invasive pest.</title>
        <authorList>
            <person name="Cucini C."/>
            <person name="Boschi S."/>
            <person name="Funari R."/>
            <person name="Cardaioli E."/>
            <person name="Iannotti N."/>
            <person name="Marturano G."/>
            <person name="Paoli F."/>
            <person name="Bruttini M."/>
            <person name="Carapelli A."/>
            <person name="Frati F."/>
            <person name="Nardi F."/>
        </authorList>
    </citation>
    <scope>NUCLEOTIDE SEQUENCE [LARGE SCALE GENOMIC DNA]</scope>
    <source>
        <strain evidence="3">DMR45628</strain>
    </source>
</reference>
<keyword evidence="4" id="KW-1185">Reference proteome</keyword>
<feature type="domain" description="CCHC-type" evidence="2">
    <location>
        <begin position="136"/>
        <end position="151"/>
    </location>
</feature>
<dbReference type="InterPro" id="IPR001969">
    <property type="entry name" value="Aspartic_peptidase_AS"/>
</dbReference>
<dbReference type="InterPro" id="IPR036875">
    <property type="entry name" value="Znf_CCHC_sf"/>
</dbReference>
<protein>
    <submittedName>
        <fullName evidence="3">Peptidase (DUF1758)</fullName>
    </submittedName>
</protein>
<evidence type="ECO:0000256" key="1">
    <source>
        <dbReference type="PROSITE-ProRule" id="PRU00047"/>
    </source>
</evidence>
<dbReference type="InterPro" id="IPR001878">
    <property type="entry name" value="Znf_CCHC"/>
</dbReference>
<accession>A0AAW1I714</accession>
<sequence>MFIVTSKLDKKTYSEWEKHANILHTKASITDIREFLTNRANLLETLGSKVNDIREFLTNRANLLETLGSKVNDSSNDKKDGAYGNYSKNKRDTKVLFAANSKCVLCSKEHSLQTCSDFHKLNVKNRMEQVRKFRLCVNCLKGGHFSRQCRSSMCRKCGLKHNTLLHDDKIVDKQSQNESKHTSENSENEATCLSSYNSLKHVLLSTAYIQVMDHQQKLHTARAVLDSGSQSSYITSDLCNKLKLPKESIELAIAGINNTSSK</sequence>
<keyword evidence="1" id="KW-0863">Zinc-finger</keyword>
<keyword evidence="1" id="KW-0862">Zinc</keyword>
<comment type="caution">
    <text evidence="3">The sequence shown here is derived from an EMBL/GenBank/DDBJ whole genome shotgun (WGS) entry which is preliminary data.</text>
</comment>
<organism evidence="3 4">
    <name type="scientific">Popillia japonica</name>
    <name type="common">Japanese beetle</name>
    <dbReference type="NCBI Taxonomy" id="7064"/>
    <lineage>
        <taxon>Eukaryota</taxon>
        <taxon>Metazoa</taxon>
        <taxon>Ecdysozoa</taxon>
        <taxon>Arthropoda</taxon>
        <taxon>Hexapoda</taxon>
        <taxon>Insecta</taxon>
        <taxon>Pterygota</taxon>
        <taxon>Neoptera</taxon>
        <taxon>Endopterygota</taxon>
        <taxon>Coleoptera</taxon>
        <taxon>Polyphaga</taxon>
        <taxon>Scarabaeiformia</taxon>
        <taxon>Scarabaeidae</taxon>
        <taxon>Rutelinae</taxon>
        <taxon>Popillia</taxon>
    </lineage>
</organism>
<dbReference type="GO" id="GO:0003676">
    <property type="term" value="F:nucleic acid binding"/>
    <property type="evidence" value="ECO:0007669"/>
    <property type="project" value="InterPro"/>
</dbReference>
<dbReference type="GO" id="GO:0008270">
    <property type="term" value="F:zinc ion binding"/>
    <property type="evidence" value="ECO:0007669"/>
    <property type="project" value="UniProtKB-KW"/>
</dbReference>